<dbReference type="Proteomes" id="UP000652013">
    <property type="component" value="Unassembled WGS sequence"/>
</dbReference>
<evidence type="ECO:0000313" key="2">
    <source>
        <dbReference type="Proteomes" id="UP000652013"/>
    </source>
</evidence>
<dbReference type="EMBL" id="BOOY01000008">
    <property type="protein sequence ID" value="GIJ02291.1"/>
    <property type="molecule type" value="Genomic_DNA"/>
</dbReference>
<proteinExistence type="predicted"/>
<sequence>MTTARKRRPGLWVTLVLVLALVLCGGGGVSAFLLLRNAESGDGAPDPATAVNRFLTAVYNQQDPAAAAALVCREARDEAKIAAKVDEVKAYAQKYDKPSFTWGDPAVASVDEERARVSVELTMTTRDEKTSEQALTFTTIRKTGWWVCEVSG</sequence>
<evidence type="ECO:0000313" key="1">
    <source>
        <dbReference type="EMBL" id="GIJ02291.1"/>
    </source>
</evidence>
<dbReference type="AlphaFoldDB" id="A0A8J4DI01"/>
<accession>A0A8J4DI01</accession>
<evidence type="ECO:0008006" key="3">
    <source>
        <dbReference type="Google" id="ProtNLM"/>
    </source>
</evidence>
<name>A0A8J4DI01_9ACTN</name>
<organism evidence="1 2">
    <name type="scientific">Spirilliplanes yamanashiensis</name>
    <dbReference type="NCBI Taxonomy" id="42233"/>
    <lineage>
        <taxon>Bacteria</taxon>
        <taxon>Bacillati</taxon>
        <taxon>Actinomycetota</taxon>
        <taxon>Actinomycetes</taxon>
        <taxon>Micromonosporales</taxon>
        <taxon>Micromonosporaceae</taxon>
        <taxon>Spirilliplanes</taxon>
    </lineage>
</organism>
<protein>
    <recommendedName>
        <fullName evidence="3">Ig-like domain-containing protein</fullName>
    </recommendedName>
</protein>
<reference evidence="1" key="1">
    <citation type="submission" date="2021-01" db="EMBL/GenBank/DDBJ databases">
        <title>Whole genome shotgun sequence of Spirilliplanes yamanashiensis NBRC 15828.</title>
        <authorList>
            <person name="Komaki H."/>
            <person name="Tamura T."/>
        </authorList>
    </citation>
    <scope>NUCLEOTIDE SEQUENCE</scope>
    <source>
        <strain evidence="1">NBRC 15828</strain>
    </source>
</reference>
<comment type="caution">
    <text evidence="1">The sequence shown here is derived from an EMBL/GenBank/DDBJ whole genome shotgun (WGS) entry which is preliminary data.</text>
</comment>
<gene>
    <name evidence="1" type="ORF">Sya03_16430</name>
</gene>
<keyword evidence="2" id="KW-1185">Reference proteome</keyword>